<accession>A0A6G1IGH2</accession>
<evidence type="ECO:0000256" key="1">
    <source>
        <dbReference type="SAM" id="MobiDB-lite"/>
    </source>
</evidence>
<feature type="region of interest" description="Disordered" evidence="1">
    <location>
        <begin position="193"/>
        <end position="214"/>
    </location>
</feature>
<evidence type="ECO:0000313" key="3">
    <source>
        <dbReference type="Proteomes" id="UP000799291"/>
    </source>
</evidence>
<keyword evidence="3" id="KW-1185">Reference proteome</keyword>
<name>A0A6G1IGH2_9PLEO</name>
<evidence type="ECO:0000313" key="2">
    <source>
        <dbReference type="EMBL" id="KAF2677324.1"/>
    </source>
</evidence>
<dbReference type="OrthoDB" id="3800314at2759"/>
<dbReference type="Proteomes" id="UP000799291">
    <property type="component" value="Unassembled WGS sequence"/>
</dbReference>
<dbReference type="EMBL" id="MU005623">
    <property type="protein sequence ID" value="KAF2677324.1"/>
    <property type="molecule type" value="Genomic_DNA"/>
</dbReference>
<gene>
    <name evidence="2" type="ORF">K458DRAFT_396024</name>
</gene>
<organism evidence="2 3">
    <name type="scientific">Lentithecium fluviatile CBS 122367</name>
    <dbReference type="NCBI Taxonomy" id="1168545"/>
    <lineage>
        <taxon>Eukaryota</taxon>
        <taxon>Fungi</taxon>
        <taxon>Dikarya</taxon>
        <taxon>Ascomycota</taxon>
        <taxon>Pezizomycotina</taxon>
        <taxon>Dothideomycetes</taxon>
        <taxon>Pleosporomycetidae</taxon>
        <taxon>Pleosporales</taxon>
        <taxon>Massarineae</taxon>
        <taxon>Lentitheciaceae</taxon>
        <taxon>Lentithecium</taxon>
    </lineage>
</organism>
<reference evidence="2" key="1">
    <citation type="journal article" date="2020" name="Stud. Mycol.">
        <title>101 Dothideomycetes genomes: a test case for predicting lifestyles and emergence of pathogens.</title>
        <authorList>
            <person name="Haridas S."/>
            <person name="Albert R."/>
            <person name="Binder M."/>
            <person name="Bloem J."/>
            <person name="Labutti K."/>
            <person name="Salamov A."/>
            <person name="Andreopoulos B."/>
            <person name="Baker S."/>
            <person name="Barry K."/>
            <person name="Bills G."/>
            <person name="Bluhm B."/>
            <person name="Cannon C."/>
            <person name="Castanera R."/>
            <person name="Culley D."/>
            <person name="Daum C."/>
            <person name="Ezra D."/>
            <person name="Gonzalez J."/>
            <person name="Henrissat B."/>
            <person name="Kuo A."/>
            <person name="Liang C."/>
            <person name="Lipzen A."/>
            <person name="Lutzoni F."/>
            <person name="Magnuson J."/>
            <person name="Mondo S."/>
            <person name="Nolan M."/>
            <person name="Ohm R."/>
            <person name="Pangilinan J."/>
            <person name="Park H.-J."/>
            <person name="Ramirez L."/>
            <person name="Alfaro M."/>
            <person name="Sun H."/>
            <person name="Tritt A."/>
            <person name="Yoshinaga Y."/>
            <person name="Zwiers L.-H."/>
            <person name="Turgeon B."/>
            <person name="Goodwin S."/>
            <person name="Spatafora J."/>
            <person name="Crous P."/>
            <person name="Grigoriev I."/>
        </authorList>
    </citation>
    <scope>NUCLEOTIDE SEQUENCE</scope>
    <source>
        <strain evidence="2">CBS 122367</strain>
    </source>
</reference>
<sequence length="294" mass="32181">MYLQANPHWVQQELLPFLDAVFGGESNPGHPSKTIQQWQAEIRDAENQISKVTSYDNSIITVDRIRLALAKSPKLSAAERQEIEFMTCDPALCLIIFVRHAITQGPYPMVTLGLEPNPNATREREMLHKLGRRIPYVCAPGIGPPSHGGGRRESVSHTNGHGPYAGYSSAPPQVLSAAAGSFVPDGYVNSSAAGVPKTNGTSAGNDQSRGRTSLGYSRGGDLFEYINGANGLNHRSTKFDFDTDEFINRLNGLALQDRDSLAKESVRFPWAPDFIPGASEHLTLPMLEKYNWFG</sequence>
<protein>
    <submittedName>
        <fullName evidence="2">Uncharacterized protein</fullName>
    </submittedName>
</protein>
<feature type="region of interest" description="Disordered" evidence="1">
    <location>
        <begin position="141"/>
        <end position="167"/>
    </location>
</feature>
<proteinExistence type="predicted"/>
<dbReference type="AlphaFoldDB" id="A0A6G1IGH2"/>